<dbReference type="GO" id="GO:0008270">
    <property type="term" value="F:zinc ion binding"/>
    <property type="evidence" value="ECO:0007669"/>
    <property type="project" value="UniProtKB-KW"/>
</dbReference>
<evidence type="ECO:0000256" key="1">
    <source>
        <dbReference type="ARBA" id="ARBA00022723"/>
    </source>
</evidence>
<organism evidence="6 7">
    <name type="scientific">Botrytis byssoidea</name>
    <dbReference type="NCBI Taxonomy" id="139641"/>
    <lineage>
        <taxon>Eukaryota</taxon>
        <taxon>Fungi</taxon>
        <taxon>Dikarya</taxon>
        <taxon>Ascomycota</taxon>
        <taxon>Pezizomycotina</taxon>
        <taxon>Leotiomycetes</taxon>
        <taxon>Helotiales</taxon>
        <taxon>Sclerotiniaceae</taxon>
        <taxon>Botrytis</taxon>
    </lineage>
</organism>
<dbReference type="SUPFAM" id="SSF57850">
    <property type="entry name" value="RING/U-box"/>
    <property type="match status" value="1"/>
</dbReference>
<gene>
    <name evidence="6" type="ORF">EAE97_010026</name>
</gene>
<name>A0A9P5LUK1_9HELO</name>
<evidence type="ECO:0000313" key="7">
    <source>
        <dbReference type="Proteomes" id="UP000710849"/>
    </source>
</evidence>
<keyword evidence="3" id="KW-0862">Zinc</keyword>
<dbReference type="GO" id="GO:0016567">
    <property type="term" value="P:protein ubiquitination"/>
    <property type="evidence" value="ECO:0007669"/>
    <property type="project" value="TreeGrafter"/>
</dbReference>
<proteinExistence type="predicted"/>
<dbReference type="InterPro" id="IPR013083">
    <property type="entry name" value="Znf_RING/FYVE/PHD"/>
</dbReference>
<evidence type="ECO:0000313" key="6">
    <source>
        <dbReference type="EMBL" id="KAF7927351.1"/>
    </source>
</evidence>
<dbReference type="Gene3D" id="3.30.40.10">
    <property type="entry name" value="Zinc/RING finger domain, C3HC4 (zinc finger)"/>
    <property type="match status" value="1"/>
</dbReference>
<keyword evidence="1" id="KW-0479">Metal-binding</keyword>
<dbReference type="PROSITE" id="PS50089">
    <property type="entry name" value="ZF_RING_2"/>
    <property type="match status" value="1"/>
</dbReference>
<sequence length="254" mass="29363">MSVRPDITTLSIEMANLSITKYPTNPESSPGVIDDCPICYEKMSQPRNNIRMEHCCKHTFHRACLQTWANGQRSMDRKCTCPMCRDEWPVEFVEQLFEGCKEEEVISLQHECSCNEDTYVDFLSPNMLQGLSESQKNGLRDIIKRIQGYFEIGTQTFLIVFVMCPEHPLNIDPEESSTDRQYEVMKMLLDWALYHVQRRKSPTSHSTFRLLPRPFNYEHFGPEPFLDNLSEPYSRASIRTSGILNGDSNSDDDG</sequence>
<dbReference type="EMBL" id="RCSW01000025">
    <property type="protein sequence ID" value="KAF7927351.1"/>
    <property type="molecule type" value="Genomic_DNA"/>
</dbReference>
<dbReference type="Pfam" id="PF13639">
    <property type="entry name" value="zf-RING_2"/>
    <property type="match status" value="1"/>
</dbReference>
<dbReference type="InterPro" id="IPR001841">
    <property type="entry name" value="Znf_RING"/>
</dbReference>
<feature type="domain" description="RING-type" evidence="5">
    <location>
        <begin position="36"/>
        <end position="85"/>
    </location>
</feature>
<evidence type="ECO:0000256" key="2">
    <source>
        <dbReference type="ARBA" id="ARBA00022771"/>
    </source>
</evidence>
<evidence type="ECO:0000256" key="4">
    <source>
        <dbReference type="PROSITE-ProRule" id="PRU00175"/>
    </source>
</evidence>
<dbReference type="AlphaFoldDB" id="A0A9P5LUK1"/>
<dbReference type="PANTHER" id="PTHR45969:SF69">
    <property type="entry name" value="FINGER DOMAIN PROTEIN, PUTATIVE (AFU_ORTHOLOGUE AFUA_3G12190)-RELATED"/>
    <property type="match status" value="1"/>
</dbReference>
<keyword evidence="7" id="KW-1185">Reference proteome</keyword>
<dbReference type="PANTHER" id="PTHR45969">
    <property type="entry name" value="RING ZINC FINGER PROTEIN-RELATED"/>
    <property type="match status" value="1"/>
</dbReference>
<keyword evidence="2 4" id="KW-0863">Zinc-finger</keyword>
<evidence type="ECO:0000259" key="5">
    <source>
        <dbReference type="PROSITE" id="PS50089"/>
    </source>
</evidence>
<evidence type="ECO:0000256" key="3">
    <source>
        <dbReference type="ARBA" id="ARBA00022833"/>
    </source>
</evidence>
<dbReference type="GeneID" id="62153614"/>
<accession>A0A9P5LUK1</accession>
<comment type="caution">
    <text evidence="6">The sequence shown here is derived from an EMBL/GenBank/DDBJ whole genome shotgun (WGS) entry which is preliminary data.</text>
</comment>
<protein>
    <recommendedName>
        <fullName evidence="5">RING-type domain-containing protein</fullName>
    </recommendedName>
</protein>
<dbReference type="Proteomes" id="UP000710849">
    <property type="component" value="Unassembled WGS sequence"/>
</dbReference>
<reference evidence="6 7" key="1">
    <citation type="journal article" date="2020" name="Genome Biol. Evol.">
        <title>Comparative genomics of Sclerotiniaceae.</title>
        <authorList>
            <person name="Valero Jimenez C.A."/>
            <person name="Steentjes M."/>
            <person name="Scholten O.E."/>
            <person name="Van Kan J.A.L."/>
        </authorList>
    </citation>
    <scope>NUCLEOTIDE SEQUENCE [LARGE SCALE GENOMIC DNA]</scope>
    <source>
        <strain evidence="6 7">MUCL 94</strain>
    </source>
</reference>
<dbReference type="GO" id="GO:0061630">
    <property type="term" value="F:ubiquitin protein ligase activity"/>
    <property type="evidence" value="ECO:0007669"/>
    <property type="project" value="TreeGrafter"/>
</dbReference>
<dbReference type="SMART" id="SM00184">
    <property type="entry name" value="RING"/>
    <property type="match status" value="1"/>
</dbReference>
<dbReference type="RefSeq" id="XP_038728587.1">
    <property type="nucleotide sequence ID" value="XM_038880541.1"/>
</dbReference>